<sequence>MSLETTLAALVGPESDPVAAGYRLKEVADGDSAVVIEVLRYLAEHHEPLSQSDPAIIGTLLRIVHSKLAGGENIQAALSALQPELIGGIDQALPTNVSNRHLLLQLLTQSRSDDALKVLVERLIERPLDDWMQVGQVLGPLMSHNDWDIDALFPKLLECISEPSTAAPLLDLANYLYRSERVDPHPAAEMVTSLQELLGAVSRRLERFEEDPRSFGDDVPTVQKRLGEAVALAVSLCDSLACIGDATSVGKLNQTVTLKHRRVQCEAAGALAKLGDEEGRKRLIELADEPAARLRAIAYADELGIGEEIEDRLRSDESTAEAEMALWLSQPHQMGVPPTHVEVAANRRMLWPSFDDPVDVILVRFEYNTGSGLYSNIGLTGPGVSALSCDLADMPIDDIYAIYAGWHADHPDIFTVPADSQNEAQLRVMETFQQHLQHIGYEELKPQLLGLFLDERAGVFSAVREGTQCLVVTDGLETIDHATAGRHRPLAAEDIFNLYKGRKMLRTFNS</sequence>
<dbReference type="EMBL" id="JASZZN010000006">
    <property type="protein sequence ID" value="MDM4015870.1"/>
    <property type="molecule type" value="Genomic_DNA"/>
</dbReference>
<protein>
    <submittedName>
        <fullName evidence="1">HEAT repeat domain-containing protein</fullName>
    </submittedName>
</protein>
<dbReference type="Proteomes" id="UP001239462">
    <property type="component" value="Unassembled WGS sequence"/>
</dbReference>
<evidence type="ECO:0000313" key="1">
    <source>
        <dbReference type="EMBL" id="MDM4015870.1"/>
    </source>
</evidence>
<keyword evidence="2" id="KW-1185">Reference proteome</keyword>
<proteinExistence type="predicted"/>
<name>A0ABT7PH89_9BACT</name>
<comment type="caution">
    <text evidence="1">The sequence shown here is derived from an EMBL/GenBank/DDBJ whole genome shotgun (WGS) entry which is preliminary data.</text>
</comment>
<gene>
    <name evidence="1" type="ORF">QTN89_10545</name>
</gene>
<accession>A0ABT7PH89</accession>
<evidence type="ECO:0000313" key="2">
    <source>
        <dbReference type="Proteomes" id="UP001239462"/>
    </source>
</evidence>
<dbReference type="Gene3D" id="1.25.10.10">
    <property type="entry name" value="Leucine-rich Repeat Variant"/>
    <property type="match status" value="1"/>
</dbReference>
<reference evidence="1 2" key="1">
    <citation type="submission" date="2023-06" db="EMBL/GenBank/DDBJ databases">
        <title>Roseiconus lacunae JC819 isolated from Gulf of Mannar region, Tamil Nadu.</title>
        <authorList>
            <person name="Pk S."/>
            <person name="Ch S."/>
            <person name="Ch V.R."/>
        </authorList>
    </citation>
    <scope>NUCLEOTIDE SEQUENCE [LARGE SCALE GENOMIC DNA]</scope>
    <source>
        <strain evidence="1 2">JC819</strain>
    </source>
</reference>
<dbReference type="InterPro" id="IPR011989">
    <property type="entry name" value="ARM-like"/>
</dbReference>
<dbReference type="RefSeq" id="WP_149497537.1">
    <property type="nucleotide sequence ID" value="NZ_CP141221.1"/>
</dbReference>
<organism evidence="1 2">
    <name type="scientific">Roseiconus lacunae</name>
    <dbReference type="NCBI Taxonomy" id="2605694"/>
    <lineage>
        <taxon>Bacteria</taxon>
        <taxon>Pseudomonadati</taxon>
        <taxon>Planctomycetota</taxon>
        <taxon>Planctomycetia</taxon>
        <taxon>Pirellulales</taxon>
        <taxon>Pirellulaceae</taxon>
        <taxon>Roseiconus</taxon>
    </lineage>
</organism>